<dbReference type="InterPro" id="IPR005152">
    <property type="entry name" value="Lipase_secreted"/>
</dbReference>
<dbReference type="Gene3D" id="1.10.260.130">
    <property type="match status" value="1"/>
</dbReference>
<dbReference type="PANTHER" id="PTHR34853">
    <property type="match status" value="1"/>
</dbReference>
<dbReference type="KEGG" id="fmu:J7337_009132"/>
<evidence type="ECO:0008006" key="5">
    <source>
        <dbReference type="Google" id="ProtNLM"/>
    </source>
</evidence>
<dbReference type="SUPFAM" id="SSF53474">
    <property type="entry name" value="alpha/beta-Hydrolases"/>
    <property type="match status" value="1"/>
</dbReference>
<name>A0A9P8DES5_9HYPO</name>
<dbReference type="Pfam" id="PF03583">
    <property type="entry name" value="LIP"/>
    <property type="match status" value="1"/>
</dbReference>
<proteinExistence type="inferred from homology"/>
<evidence type="ECO:0000313" key="3">
    <source>
        <dbReference type="EMBL" id="KAG9500650.1"/>
    </source>
</evidence>
<dbReference type="EMBL" id="JAHBCI010000006">
    <property type="protein sequence ID" value="KAG9500650.1"/>
    <property type="molecule type" value="Genomic_DNA"/>
</dbReference>
<protein>
    <recommendedName>
        <fullName evidence="5">Lipase</fullName>
    </recommendedName>
</protein>
<gene>
    <name evidence="3" type="ORF">J7337_009132</name>
</gene>
<evidence type="ECO:0000256" key="1">
    <source>
        <dbReference type="ARBA" id="ARBA00022801"/>
    </source>
</evidence>
<keyword evidence="1" id="KW-0378">Hydrolase</keyword>
<accession>A0A9P8DES5</accession>
<dbReference type="Proteomes" id="UP000827133">
    <property type="component" value="Unassembled WGS sequence"/>
</dbReference>
<evidence type="ECO:0000313" key="4">
    <source>
        <dbReference type="Proteomes" id="UP000827133"/>
    </source>
</evidence>
<dbReference type="PANTHER" id="PTHR34853:SF5">
    <property type="entry name" value="LIP-DOMAIN-CONTAINING PROTEIN-RELATED"/>
    <property type="match status" value="1"/>
</dbReference>
<dbReference type="Gene3D" id="3.40.50.1820">
    <property type="entry name" value="alpha/beta hydrolase"/>
    <property type="match status" value="1"/>
</dbReference>
<dbReference type="AlphaFoldDB" id="A0A9P8DES5"/>
<comment type="caution">
    <text evidence="3">The sequence shown here is derived from an EMBL/GenBank/DDBJ whole genome shotgun (WGS) entry which is preliminary data.</text>
</comment>
<comment type="similarity">
    <text evidence="2">Belongs to the AB hydrolase superfamily. Lipase family.</text>
</comment>
<evidence type="ECO:0000256" key="2">
    <source>
        <dbReference type="PIRNR" id="PIRNR029171"/>
    </source>
</evidence>
<dbReference type="PIRSF" id="PIRSF029171">
    <property type="entry name" value="Esterase_LipA"/>
    <property type="match status" value="1"/>
</dbReference>
<sequence length="412" mass="44389">MDNLHKRLPPLQPSDDSFYKVPDNISTFANGAIIRNRKTPSPIATMGQFPLNLANAYQILYKTMDGQDQPTATVLTVLVPHFADTRKILSYQVAEDASNINCAPSYAFQLDTDPGNNVPQSELLLIQAALEKQWIVIVPDFEGPNAAFLSNKLGGQAILDGIRAALKSGSFTGVVGDNKPTITMWGYSGGGQVSMWAAELQPVYAPELKIAGLAAGGVISKISTVLDMVNGKASAGLIASGVHGLSHQYRDLKSILNKNIRPASLDNYTRADVQCSSTNLAYFAGANIMAWFKDAGLILQDKRVEAIITANDLDEISPISEADVLIASYCARGSIIQYERDRTANHSLMAIAGAPTALSWLEDRMEGRPNPNTACSIYTVESAWLDPQALLGLPWFILNALLDLLGKPVGVL</sequence>
<reference evidence="3" key="1">
    <citation type="journal article" date="2021" name="Mol. Plant Microbe Interact.">
        <title>Telomere to telomere genome assembly of Fusarium musae F31, causal agent of crown rot disease of banana.</title>
        <authorList>
            <person name="Degradi L."/>
            <person name="Tava V."/>
            <person name="Kunova A."/>
            <person name="Cortesi P."/>
            <person name="Saracchi M."/>
            <person name="Pasquali M."/>
        </authorList>
    </citation>
    <scope>NUCLEOTIDE SEQUENCE</scope>
    <source>
        <strain evidence="3">F31</strain>
    </source>
</reference>
<dbReference type="RefSeq" id="XP_044679650.1">
    <property type="nucleotide sequence ID" value="XM_044826733.1"/>
</dbReference>
<dbReference type="InterPro" id="IPR029058">
    <property type="entry name" value="AB_hydrolase_fold"/>
</dbReference>
<dbReference type="GO" id="GO:0016042">
    <property type="term" value="P:lipid catabolic process"/>
    <property type="evidence" value="ECO:0007669"/>
    <property type="project" value="UniProtKB-UniRule"/>
</dbReference>
<dbReference type="GeneID" id="68316988"/>
<dbReference type="GO" id="GO:0004806">
    <property type="term" value="F:triacylglycerol lipase activity"/>
    <property type="evidence" value="ECO:0007669"/>
    <property type="project" value="UniProtKB-UniRule"/>
</dbReference>
<keyword evidence="4" id="KW-1185">Reference proteome</keyword>
<organism evidence="3 4">
    <name type="scientific">Fusarium musae</name>
    <dbReference type="NCBI Taxonomy" id="1042133"/>
    <lineage>
        <taxon>Eukaryota</taxon>
        <taxon>Fungi</taxon>
        <taxon>Dikarya</taxon>
        <taxon>Ascomycota</taxon>
        <taxon>Pezizomycotina</taxon>
        <taxon>Sordariomycetes</taxon>
        <taxon>Hypocreomycetidae</taxon>
        <taxon>Hypocreales</taxon>
        <taxon>Nectriaceae</taxon>
        <taxon>Fusarium</taxon>
    </lineage>
</organism>